<dbReference type="EMBL" id="GBRH01195435">
    <property type="protein sequence ID" value="JAE02461.1"/>
    <property type="molecule type" value="Transcribed_RNA"/>
</dbReference>
<accession>A0A0A9EX39</accession>
<name>A0A0A9EX39_ARUDO</name>
<proteinExistence type="predicted"/>
<evidence type="ECO:0000313" key="1">
    <source>
        <dbReference type="EMBL" id="JAE02461.1"/>
    </source>
</evidence>
<dbReference type="AlphaFoldDB" id="A0A0A9EX39"/>
<keyword evidence="1" id="KW-0346">Stress response</keyword>
<reference evidence="1" key="1">
    <citation type="submission" date="2014-09" db="EMBL/GenBank/DDBJ databases">
        <authorList>
            <person name="Magalhaes I.L.F."/>
            <person name="Oliveira U."/>
            <person name="Santos F.R."/>
            <person name="Vidigal T.H.D.A."/>
            <person name="Brescovit A.D."/>
            <person name="Santos A.J."/>
        </authorList>
    </citation>
    <scope>NUCLEOTIDE SEQUENCE</scope>
    <source>
        <tissue evidence="1">Shoot tissue taken approximately 20 cm above the soil surface</tissue>
    </source>
</reference>
<sequence>MSFCSGFMFSTYSSKLINSSLLCEEKKRSKGAILL</sequence>
<reference evidence="1" key="2">
    <citation type="journal article" date="2015" name="Data Brief">
        <title>Shoot transcriptome of the giant reed, Arundo donax.</title>
        <authorList>
            <person name="Barrero R.A."/>
            <person name="Guerrero F.D."/>
            <person name="Moolhuijzen P."/>
            <person name="Goolsby J.A."/>
            <person name="Tidwell J."/>
            <person name="Bellgard S.E."/>
            <person name="Bellgard M.I."/>
        </authorList>
    </citation>
    <scope>NUCLEOTIDE SEQUENCE</scope>
    <source>
        <tissue evidence="1">Shoot tissue taken approximately 20 cm above the soil surface</tissue>
    </source>
</reference>
<organism evidence="1">
    <name type="scientific">Arundo donax</name>
    <name type="common">Giant reed</name>
    <name type="synonym">Donax arundinaceus</name>
    <dbReference type="NCBI Taxonomy" id="35708"/>
    <lineage>
        <taxon>Eukaryota</taxon>
        <taxon>Viridiplantae</taxon>
        <taxon>Streptophyta</taxon>
        <taxon>Embryophyta</taxon>
        <taxon>Tracheophyta</taxon>
        <taxon>Spermatophyta</taxon>
        <taxon>Magnoliopsida</taxon>
        <taxon>Liliopsida</taxon>
        <taxon>Poales</taxon>
        <taxon>Poaceae</taxon>
        <taxon>PACMAD clade</taxon>
        <taxon>Arundinoideae</taxon>
        <taxon>Arundineae</taxon>
        <taxon>Arundo</taxon>
    </lineage>
</organism>
<protein>
    <submittedName>
        <fullName evidence="1">Heat shock protein, putative</fullName>
    </submittedName>
</protein>